<keyword evidence="5" id="KW-0963">Cytoplasm</keyword>
<dbReference type="PANTHER" id="PTHR13266">
    <property type="entry name" value="PROTEASOME INHIBITOR"/>
    <property type="match status" value="1"/>
</dbReference>
<keyword evidence="8" id="KW-0647">Proteasome</keyword>
<evidence type="ECO:0000256" key="3">
    <source>
        <dbReference type="ARBA" id="ARBA00006405"/>
    </source>
</evidence>
<evidence type="ECO:0000256" key="4">
    <source>
        <dbReference type="ARBA" id="ARBA00022481"/>
    </source>
</evidence>
<dbReference type="Pfam" id="PF08577">
    <property type="entry name" value="PI31_Prot_C"/>
    <property type="match status" value="1"/>
</dbReference>
<keyword evidence="15" id="KW-1185">Reference proteome</keyword>
<accession>A0A8E2FBD8</accession>
<dbReference type="GO" id="GO:0043161">
    <property type="term" value="P:proteasome-mediated ubiquitin-dependent protein catabolic process"/>
    <property type="evidence" value="ECO:0007669"/>
    <property type="project" value="InterPro"/>
</dbReference>
<evidence type="ECO:0008006" key="16">
    <source>
        <dbReference type="Google" id="ProtNLM"/>
    </source>
</evidence>
<evidence type="ECO:0000313" key="15">
    <source>
        <dbReference type="Proteomes" id="UP000250140"/>
    </source>
</evidence>
<dbReference type="PANTHER" id="PTHR13266:SF1">
    <property type="entry name" value="PROTEASOME INHIBITOR PI31 SUBUNIT"/>
    <property type="match status" value="1"/>
</dbReference>
<organism evidence="14 15">
    <name type="scientific">Glonium stellatum</name>
    <dbReference type="NCBI Taxonomy" id="574774"/>
    <lineage>
        <taxon>Eukaryota</taxon>
        <taxon>Fungi</taxon>
        <taxon>Dikarya</taxon>
        <taxon>Ascomycota</taxon>
        <taxon>Pezizomycotina</taxon>
        <taxon>Dothideomycetes</taxon>
        <taxon>Pleosporomycetidae</taxon>
        <taxon>Gloniales</taxon>
        <taxon>Gloniaceae</taxon>
        <taxon>Glonium</taxon>
    </lineage>
</organism>
<comment type="subcellular location">
    <subcellularLocation>
        <location evidence="2">Cytoplasm</location>
    </subcellularLocation>
    <subcellularLocation>
        <location evidence="1">Endoplasmic reticulum</location>
    </subcellularLocation>
</comment>
<dbReference type="GO" id="GO:0070628">
    <property type="term" value="F:proteasome binding"/>
    <property type="evidence" value="ECO:0007669"/>
    <property type="project" value="InterPro"/>
</dbReference>
<dbReference type="Proteomes" id="UP000250140">
    <property type="component" value="Unassembled WGS sequence"/>
</dbReference>
<keyword evidence="6" id="KW-0597">Phosphoprotein</keyword>
<keyword evidence="4" id="KW-0488">Methylation</keyword>
<feature type="domain" description="PI31 proteasome regulator C-terminal" evidence="12">
    <location>
        <begin position="281"/>
        <end position="345"/>
    </location>
</feature>
<evidence type="ECO:0000256" key="7">
    <source>
        <dbReference type="ARBA" id="ARBA00022824"/>
    </source>
</evidence>
<dbReference type="GO" id="GO:0004866">
    <property type="term" value="F:endopeptidase inhibitor activity"/>
    <property type="evidence" value="ECO:0007669"/>
    <property type="project" value="InterPro"/>
</dbReference>
<comment type="similarity">
    <text evidence="3">Belongs to the proteasome inhibitor PI31 family.</text>
</comment>
<evidence type="ECO:0000256" key="2">
    <source>
        <dbReference type="ARBA" id="ARBA00004496"/>
    </source>
</evidence>
<evidence type="ECO:0000256" key="9">
    <source>
        <dbReference type="ARBA" id="ARBA00022990"/>
    </source>
</evidence>
<dbReference type="Pfam" id="PF11566">
    <property type="entry name" value="PI31_Prot_N"/>
    <property type="match status" value="1"/>
</dbReference>
<reference evidence="14 15" key="1">
    <citation type="journal article" date="2016" name="Nat. Commun.">
        <title>Ectomycorrhizal ecology is imprinted in the genome of the dominant symbiotic fungus Cenococcum geophilum.</title>
        <authorList>
            <consortium name="DOE Joint Genome Institute"/>
            <person name="Peter M."/>
            <person name="Kohler A."/>
            <person name="Ohm R.A."/>
            <person name="Kuo A."/>
            <person name="Krutzmann J."/>
            <person name="Morin E."/>
            <person name="Arend M."/>
            <person name="Barry K.W."/>
            <person name="Binder M."/>
            <person name="Choi C."/>
            <person name="Clum A."/>
            <person name="Copeland A."/>
            <person name="Grisel N."/>
            <person name="Haridas S."/>
            <person name="Kipfer T."/>
            <person name="LaButti K."/>
            <person name="Lindquist E."/>
            <person name="Lipzen A."/>
            <person name="Maire R."/>
            <person name="Meier B."/>
            <person name="Mihaltcheva S."/>
            <person name="Molinier V."/>
            <person name="Murat C."/>
            <person name="Poggeler S."/>
            <person name="Quandt C.A."/>
            <person name="Sperisen C."/>
            <person name="Tritt A."/>
            <person name="Tisserant E."/>
            <person name="Crous P.W."/>
            <person name="Henrissat B."/>
            <person name="Nehls U."/>
            <person name="Egli S."/>
            <person name="Spatafora J.W."/>
            <person name="Grigoriev I.V."/>
            <person name="Martin F.M."/>
        </authorList>
    </citation>
    <scope>NUCLEOTIDE SEQUENCE [LARGE SCALE GENOMIC DNA]</scope>
    <source>
        <strain evidence="14 15">CBS 207.34</strain>
    </source>
</reference>
<evidence type="ECO:0000256" key="5">
    <source>
        <dbReference type="ARBA" id="ARBA00022490"/>
    </source>
</evidence>
<evidence type="ECO:0000313" key="14">
    <source>
        <dbReference type="EMBL" id="OCL13363.1"/>
    </source>
</evidence>
<keyword evidence="7" id="KW-0256">Endoplasmic reticulum</keyword>
<evidence type="ECO:0000256" key="1">
    <source>
        <dbReference type="ARBA" id="ARBA00004240"/>
    </source>
</evidence>
<gene>
    <name evidence="14" type="ORF">AOQ84DRAFT_436379</name>
</gene>
<feature type="compositionally biased region" description="Basic and acidic residues" evidence="11">
    <location>
        <begin position="200"/>
        <end position="228"/>
    </location>
</feature>
<dbReference type="GO" id="GO:0005783">
    <property type="term" value="C:endoplasmic reticulum"/>
    <property type="evidence" value="ECO:0007669"/>
    <property type="project" value="UniProtKB-SubCell"/>
</dbReference>
<feature type="region of interest" description="Disordered" evidence="11">
    <location>
        <begin position="187"/>
        <end position="262"/>
    </location>
</feature>
<dbReference type="InterPro" id="IPR045128">
    <property type="entry name" value="PI31-like"/>
</dbReference>
<proteinExistence type="inferred from homology"/>
<evidence type="ECO:0000256" key="11">
    <source>
        <dbReference type="SAM" id="MobiDB-lite"/>
    </source>
</evidence>
<dbReference type="GO" id="GO:0000502">
    <property type="term" value="C:proteasome complex"/>
    <property type="evidence" value="ECO:0007669"/>
    <property type="project" value="UniProtKB-KW"/>
</dbReference>
<evidence type="ECO:0000259" key="12">
    <source>
        <dbReference type="Pfam" id="PF08577"/>
    </source>
</evidence>
<protein>
    <recommendedName>
        <fullName evidence="16">Proteasome inhibitor PI31 subunit</fullName>
    </recommendedName>
</protein>
<evidence type="ECO:0000256" key="10">
    <source>
        <dbReference type="ARBA" id="ARBA00024805"/>
    </source>
</evidence>
<name>A0A8E2FBD8_9PEZI</name>
<evidence type="ECO:0000256" key="8">
    <source>
        <dbReference type="ARBA" id="ARBA00022942"/>
    </source>
</evidence>
<feature type="region of interest" description="Disordered" evidence="11">
    <location>
        <begin position="290"/>
        <end position="383"/>
    </location>
</feature>
<dbReference type="InterPro" id="IPR013886">
    <property type="entry name" value="PI31_Prot_C"/>
</dbReference>
<dbReference type="AlphaFoldDB" id="A0A8E2FBD8"/>
<sequence>MVRSNITGSPLGAGSLATFMALSLPKDATPQLKNPFDAIALAVHAGMLAVGFRLVGLGEDHRIEAQSEANDPQPLPSEWNSTSSYAFRYAHSQSSMKYLVKVNRLGGKGVVFGIALGDDKTTNFDITAKDYVSESSLPSTPILPNSSVEDASKALQDVFISASRLTDLGALLKINIIQKLAPGLQKEGYEGTTTQAGSSDTREGHQRRSPPHREPERPEYNPLDRDPQPEPARPYPLNDPLATHPDPRRPLPEPMPGFEDEYEINRPPRGFGMGGRNPLTIGENDLYPPGLGPHDPLRPSFGGLPRPGGGGMHPTFDDPLFGRQGQGGAYDPMAPPGSRYDPVGPGSAPRDGRMGPRFPGSGGNSMGGRPPNPFGGFGDDAFI</sequence>
<comment type="function">
    <text evidence="10">Plays an important role in control of proteasome function. Inhibits the hydrolysis of protein and peptide substrates by the 20S proteasome. Also inhibits the activation of the proteasome by the proteasome regulatory proteins PA700 and PA28.</text>
</comment>
<dbReference type="InterPro" id="IPR021625">
    <property type="entry name" value="PI31_Prot_N"/>
</dbReference>
<keyword evidence="9" id="KW-0007">Acetylation</keyword>
<evidence type="ECO:0000256" key="6">
    <source>
        <dbReference type="ARBA" id="ARBA00022553"/>
    </source>
</evidence>
<evidence type="ECO:0000259" key="13">
    <source>
        <dbReference type="Pfam" id="PF11566"/>
    </source>
</evidence>
<dbReference type="Gene3D" id="3.40.1000.30">
    <property type="match status" value="1"/>
</dbReference>
<dbReference type="OrthoDB" id="68090at2759"/>
<dbReference type="EMBL" id="KV748733">
    <property type="protein sequence ID" value="OCL13363.1"/>
    <property type="molecule type" value="Genomic_DNA"/>
</dbReference>
<feature type="domain" description="PI31 proteasome regulator N-terminal" evidence="13">
    <location>
        <begin position="29"/>
        <end position="187"/>
    </location>
</feature>